<feature type="repeat" description="ANK" evidence="3">
    <location>
        <begin position="272"/>
        <end position="294"/>
    </location>
</feature>
<dbReference type="Gene3D" id="1.25.40.20">
    <property type="entry name" value="Ankyrin repeat-containing domain"/>
    <property type="match status" value="2"/>
</dbReference>
<accession>A0AAN9XZJ5</accession>
<feature type="domain" description="SOCS box" evidence="4">
    <location>
        <begin position="647"/>
        <end position="693"/>
    </location>
</feature>
<dbReference type="SUPFAM" id="SSF158235">
    <property type="entry name" value="SOCS box-like"/>
    <property type="match status" value="1"/>
</dbReference>
<evidence type="ECO:0000313" key="6">
    <source>
        <dbReference type="Proteomes" id="UP001367676"/>
    </source>
</evidence>
<dbReference type="InterPro" id="IPR001496">
    <property type="entry name" value="SOCS_box"/>
</dbReference>
<dbReference type="CDD" id="cd03587">
    <property type="entry name" value="SOCS"/>
    <property type="match status" value="1"/>
</dbReference>
<dbReference type="PROSITE" id="PS50225">
    <property type="entry name" value="SOCS"/>
    <property type="match status" value="1"/>
</dbReference>
<dbReference type="PRINTS" id="PR01415">
    <property type="entry name" value="ANKYRIN"/>
</dbReference>
<dbReference type="PANTHER" id="PTHR24198">
    <property type="entry name" value="ANKYRIN REPEAT AND PROTEIN KINASE DOMAIN-CONTAINING PROTEIN"/>
    <property type="match status" value="1"/>
</dbReference>
<dbReference type="EMBL" id="JBBCAQ010000037">
    <property type="protein sequence ID" value="KAK7574225.1"/>
    <property type="molecule type" value="Genomic_DNA"/>
</dbReference>
<dbReference type="AlphaFoldDB" id="A0AAN9XZJ5"/>
<protein>
    <recommendedName>
        <fullName evidence="4">SOCS box domain-containing protein</fullName>
    </recommendedName>
</protein>
<evidence type="ECO:0000256" key="3">
    <source>
        <dbReference type="PROSITE-ProRule" id="PRU00023"/>
    </source>
</evidence>
<keyword evidence="2 3" id="KW-0040">ANK repeat</keyword>
<reference evidence="5 6" key="1">
    <citation type="submission" date="2024-03" db="EMBL/GenBank/DDBJ databases">
        <title>Adaptation during the transition from Ophiocordyceps entomopathogen to insect associate is accompanied by gene loss and intensified selection.</title>
        <authorList>
            <person name="Ward C.M."/>
            <person name="Onetto C.A."/>
            <person name="Borneman A.R."/>
        </authorList>
    </citation>
    <scope>NUCLEOTIDE SEQUENCE [LARGE SCALE GENOMIC DNA]</scope>
    <source>
        <strain evidence="5">AWRI1</strain>
        <tissue evidence="5">Single Adult Female</tissue>
    </source>
</reference>
<dbReference type="SUPFAM" id="SSF48403">
    <property type="entry name" value="Ankyrin repeat"/>
    <property type="match status" value="1"/>
</dbReference>
<dbReference type="InterPro" id="IPR002110">
    <property type="entry name" value="Ankyrin_rpt"/>
</dbReference>
<feature type="repeat" description="ANK" evidence="3">
    <location>
        <begin position="110"/>
        <end position="142"/>
    </location>
</feature>
<feature type="repeat" description="ANK" evidence="3">
    <location>
        <begin position="143"/>
        <end position="175"/>
    </location>
</feature>
<evidence type="ECO:0000313" key="5">
    <source>
        <dbReference type="EMBL" id="KAK7574225.1"/>
    </source>
</evidence>
<dbReference type="GO" id="GO:0035556">
    <property type="term" value="P:intracellular signal transduction"/>
    <property type="evidence" value="ECO:0007669"/>
    <property type="project" value="InterPro"/>
</dbReference>
<evidence type="ECO:0000256" key="1">
    <source>
        <dbReference type="ARBA" id="ARBA00022737"/>
    </source>
</evidence>
<organism evidence="5 6">
    <name type="scientific">Parthenolecanium corni</name>
    <dbReference type="NCBI Taxonomy" id="536013"/>
    <lineage>
        <taxon>Eukaryota</taxon>
        <taxon>Metazoa</taxon>
        <taxon>Ecdysozoa</taxon>
        <taxon>Arthropoda</taxon>
        <taxon>Hexapoda</taxon>
        <taxon>Insecta</taxon>
        <taxon>Pterygota</taxon>
        <taxon>Neoptera</taxon>
        <taxon>Paraneoptera</taxon>
        <taxon>Hemiptera</taxon>
        <taxon>Sternorrhyncha</taxon>
        <taxon>Coccoidea</taxon>
        <taxon>Coccidae</taxon>
        <taxon>Parthenolecanium</taxon>
    </lineage>
</organism>
<dbReference type="Pfam" id="PF12796">
    <property type="entry name" value="Ank_2"/>
    <property type="match status" value="1"/>
</dbReference>
<keyword evidence="1" id="KW-0677">Repeat</keyword>
<sequence>MLKSLLQAFQQNEKHPFVQILRTFTQNPDHTSTDKKEWFTSMYATAASRSEHKKCLELLLQYGVGMFFDKDDQIGNAKKTALHMACENGCDDNVLVLLHAGCNPNIQTSKGETALHIASYKGCFKIVKYLLNYSASINARNKLGRTPLHMAAISRQLHVIQLLLEKGADLQSIDSDGCLPIHSVYDRCRYFKSARFLLEHDLTTINSQDSEGNTPLMCALAHKCGHTEFNHFWLNYGEKIKFCNERDKTTKSNKYIRFLLKNGAKTEFCNKRGRTALHLAVEAKNHEILPLLLKITDMKWMEQTLSSSIIDWKIENGVVYPRTSFIENGVVYPRTSFPPDAFMGFSVDSRLKNHFDNVEDEKEYRYFRRLIHLKSTVGSHFGSLLHYALRTLDVKTVSTLLTSELPKCILQSPIFRKQYIYSPLAFLLDNFDGAKEEEFNACLNLLLKHKITTLDDFNRVVPIKWPVYDYYSDFPDPFSIIIKNSYLRSKQRYYVNLLIENDVTADYNLQCFYDNKRPFVFSSRGNDYYSMYKTVTDTIGSSNLEMLKLMISNSVILESDILLKYFFSRDGRMHITGATYKIDIDDPKPIKGCDKTYEVYLYLISLKPLKYKKRPKCYKNYERDLWSAMRHEQPSAFKLREEFSNVTLKQLCRTFIRQHLRGPTLEDNLRNFKKNILELPLPKCLNDYLLFKN</sequence>
<evidence type="ECO:0000256" key="2">
    <source>
        <dbReference type="ARBA" id="ARBA00023043"/>
    </source>
</evidence>
<dbReference type="SMART" id="SM00248">
    <property type="entry name" value="ANK"/>
    <property type="match status" value="8"/>
</dbReference>
<dbReference type="PROSITE" id="PS50297">
    <property type="entry name" value="ANK_REP_REGION"/>
    <property type="match status" value="3"/>
</dbReference>
<keyword evidence="6" id="KW-1185">Reference proteome</keyword>
<dbReference type="Pfam" id="PF07525">
    <property type="entry name" value="SOCS_box"/>
    <property type="match status" value="1"/>
</dbReference>
<evidence type="ECO:0000259" key="4">
    <source>
        <dbReference type="PROSITE" id="PS50225"/>
    </source>
</evidence>
<dbReference type="PROSITE" id="PS50088">
    <property type="entry name" value="ANK_REPEAT"/>
    <property type="match status" value="4"/>
</dbReference>
<name>A0AAN9XZJ5_9HEMI</name>
<dbReference type="InterPro" id="IPR036770">
    <property type="entry name" value="Ankyrin_rpt-contain_sf"/>
</dbReference>
<dbReference type="PANTHER" id="PTHR24198:SF165">
    <property type="entry name" value="ANKYRIN REPEAT-CONTAINING PROTEIN-RELATED"/>
    <property type="match status" value="1"/>
</dbReference>
<comment type="caution">
    <text evidence="5">The sequence shown here is derived from an EMBL/GenBank/DDBJ whole genome shotgun (WGS) entry which is preliminary data.</text>
</comment>
<gene>
    <name evidence="5" type="ORF">V9T40_011416</name>
</gene>
<feature type="repeat" description="ANK" evidence="3">
    <location>
        <begin position="77"/>
        <end position="109"/>
    </location>
</feature>
<dbReference type="InterPro" id="IPR036036">
    <property type="entry name" value="SOCS_box-like_dom_sf"/>
</dbReference>
<dbReference type="Pfam" id="PF00023">
    <property type="entry name" value="Ank"/>
    <property type="match status" value="1"/>
</dbReference>
<proteinExistence type="predicted"/>
<dbReference type="Proteomes" id="UP001367676">
    <property type="component" value="Unassembled WGS sequence"/>
</dbReference>
<dbReference type="SMART" id="SM00969">
    <property type="entry name" value="SOCS_box"/>
    <property type="match status" value="1"/>
</dbReference>